<dbReference type="GO" id="GO:0005829">
    <property type="term" value="C:cytosol"/>
    <property type="evidence" value="ECO:0007669"/>
    <property type="project" value="TreeGrafter"/>
</dbReference>
<dbReference type="Pfam" id="PF00023">
    <property type="entry name" value="Ank"/>
    <property type="match status" value="1"/>
</dbReference>
<dbReference type="GO" id="GO:0051059">
    <property type="term" value="F:NF-kappaB binding"/>
    <property type="evidence" value="ECO:0007669"/>
    <property type="project" value="TreeGrafter"/>
</dbReference>
<dbReference type="SMART" id="SM00248">
    <property type="entry name" value="ANK"/>
    <property type="match status" value="5"/>
</dbReference>
<feature type="repeat" description="ANK" evidence="9">
    <location>
        <begin position="170"/>
        <end position="202"/>
    </location>
</feature>
<evidence type="ECO:0000256" key="4">
    <source>
        <dbReference type="ARBA" id="ARBA00022699"/>
    </source>
</evidence>
<keyword evidence="8" id="KW-1053">Target membrane</keyword>
<evidence type="ECO:0000313" key="12">
    <source>
        <dbReference type="Proteomes" id="UP000054359"/>
    </source>
</evidence>
<keyword evidence="6" id="KW-0800">Toxin</keyword>
<proteinExistence type="predicted"/>
<dbReference type="Pfam" id="PF12796">
    <property type="entry name" value="Ank_2"/>
    <property type="match status" value="1"/>
</dbReference>
<sequence length="335" mass="37421">MQVSYSLHLSGEDSDSNSLQDTEDLNDFLTQCIPKISEELVDAESLLDPACFDDLNIASIDNSDDKAYLDIDGAVAKVASLSLNDDNRSVFNWKPESTHKKCLRELIACILQCEDVNSLLHSVQNIIPQQDDYGNSLLHIAVSSQNVNLKIMRHLLSVLSEDVVNLKNKQKETALHLAVKQNKERVLKLLLEKGGDLSIPNQDGNNCLHIAAKSDFVMCMEELLRTTKCSYFHALNAHNYEGVSPLHFAVMNKSLKCMDLLLQAGAYVNIIEKKGGQTPLHMAVETQISVIQRLLKEPEIDVNAEDFRGITPLQLAYIKVNGVQDEGNMDRINKY</sequence>
<dbReference type="InterPro" id="IPR036770">
    <property type="entry name" value="Ankyrin_rpt-contain_sf"/>
</dbReference>
<accession>A0A087TTS4</accession>
<feature type="repeat" description="ANK" evidence="9">
    <location>
        <begin position="275"/>
        <end position="307"/>
    </location>
</feature>
<evidence type="ECO:0000256" key="5">
    <source>
        <dbReference type="ARBA" id="ARBA00022737"/>
    </source>
</evidence>
<keyword evidence="3" id="KW-1052">Target cell membrane</keyword>
<dbReference type="OrthoDB" id="6432383at2759"/>
<feature type="repeat" description="ANK" evidence="9">
    <location>
        <begin position="241"/>
        <end position="273"/>
    </location>
</feature>
<keyword evidence="2" id="KW-0268">Exocytosis</keyword>
<dbReference type="GO" id="GO:0044231">
    <property type="term" value="C:host cell presynaptic membrane"/>
    <property type="evidence" value="ECO:0007669"/>
    <property type="project" value="UniProtKB-KW"/>
</dbReference>
<evidence type="ECO:0000256" key="8">
    <source>
        <dbReference type="ARBA" id="ARBA00023298"/>
    </source>
</evidence>
<keyword evidence="6" id="KW-0638">Presynaptic neurotoxin</keyword>
<evidence type="ECO:0000256" key="3">
    <source>
        <dbReference type="ARBA" id="ARBA00022537"/>
    </source>
</evidence>
<evidence type="ECO:0000313" key="11">
    <source>
        <dbReference type="EMBL" id="KFM68513.1"/>
    </source>
</evidence>
<dbReference type="PROSITE" id="PS50297">
    <property type="entry name" value="ANK_REP_REGION"/>
    <property type="match status" value="2"/>
</dbReference>
<keyword evidence="7 9" id="KW-0040">ANK repeat</keyword>
<keyword evidence="4" id="KW-0528">Neurotoxin</keyword>
<dbReference type="SUPFAM" id="SSF48403">
    <property type="entry name" value="Ankyrin repeat"/>
    <property type="match status" value="1"/>
</dbReference>
<evidence type="ECO:0000256" key="1">
    <source>
        <dbReference type="ARBA" id="ARBA00004175"/>
    </source>
</evidence>
<dbReference type="InterPro" id="IPR002110">
    <property type="entry name" value="Ankyrin_rpt"/>
</dbReference>
<keyword evidence="5" id="KW-0677">Repeat</keyword>
<keyword evidence="8" id="KW-0472">Membrane</keyword>
<feature type="region of interest" description="Disordered" evidence="10">
    <location>
        <begin position="1"/>
        <end position="20"/>
    </location>
</feature>
<dbReference type="AlphaFoldDB" id="A0A087TTS4"/>
<dbReference type="STRING" id="407821.A0A087TTS4"/>
<gene>
    <name evidence="11" type="ORF">X975_01590</name>
</gene>
<evidence type="ECO:0000256" key="9">
    <source>
        <dbReference type="PROSITE-ProRule" id="PRU00023"/>
    </source>
</evidence>
<dbReference type="EMBL" id="KK116698">
    <property type="protein sequence ID" value="KFM68513.1"/>
    <property type="molecule type" value="Genomic_DNA"/>
</dbReference>
<dbReference type="PROSITE" id="PS50088">
    <property type="entry name" value="ANK_REPEAT"/>
    <property type="match status" value="3"/>
</dbReference>
<dbReference type="GO" id="GO:0071356">
    <property type="term" value="P:cellular response to tumor necrosis factor"/>
    <property type="evidence" value="ECO:0007669"/>
    <property type="project" value="TreeGrafter"/>
</dbReference>
<dbReference type="PANTHER" id="PTHR46680">
    <property type="entry name" value="NF-KAPPA-B INHIBITOR ALPHA"/>
    <property type="match status" value="1"/>
</dbReference>
<reference evidence="11 12" key="1">
    <citation type="submission" date="2013-11" db="EMBL/GenBank/DDBJ databases">
        <title>Genome sequencing of Stegodyphus mimosarum.</title>
        <authorList>
            <person name="Bechsgaard J."/>
        </authorList>
    </citation>
    <scope>NUCLEOTIDE SEQUENCE [LARGE SCALE GENOMIC DNA]</scope>
</reference>
<feature type="non-terminal residue" evidence="11">
    <location>
        <position position="335"/>
    </location>
</feature>
<dbReference type="GO" id="GO:0006887">
    <property type="term" value="P:exocytosis"/>
    <property type="evidence" value="ECO:0007669"/>
    <property type="project" value="UniProtKB-KW"/>
</dbReference>
<dbReference type="Gene3D" id="1.25.40.20">
    <property type="entry name" value="Ankyrin repeat-containing domain"/>
    <property type="match status" value="1"/>
</dbReference>
<name>A0A087TTS4_STEMI</name>
<dbReference type="InterPro" id="IPR051070">
    <property type="entry name" value="NF-kappa-B_inhibitor"/>
</dbReference>
<protein>
    <submittedName>
        <fullName evidence="11">Nuclear factor NF-kappa-B p105 subunit</fullName>
    </submittedName>
</protein>
<evidence type="ECO:0000256" key="6">
    <source>
        <dbReference type="ARBA" id="ARBA00023028"/>
    </source>
</evidence>
<evidence type="ECO:0000256" key="2">
    <source>
        <dbReference type="ARBA" id="ARBA00022483"/>
    </source>
</evidence>
<dbReference type="PANTHER" id="PTHR46680:SF3">
    <property type="entry name" value="NF-KAPPA-B INHIBITOR CACTUS"/>
    <property type="match status" value="1"/>
</dbReference>
<evidence type="ECO:0000256" key="10">
    <source>
        <dbReference type="SAM" id="MobiDB-lite"/>
    </source>
</evidence>
<organism evidence="11 12">
    <name type="scientific">Stegodyphus mimosarum</name>
    <name type="common">African social velvet spider</name>
    <dbReference type="NCBI Taxonomy" id="407821"/>
    <lineage>
        <taxon>Eukaryota</taxon>
        <taxon>Metazoa</taxon>
        <taxon>Ecdysozoa</taxon>
        <taxon>Arthropoda</taxon>
        <taxon>Chelicerata</taxon>
        <taxon>Arachnida</taxon>
        <taxon>Araneae</taxon>
        <taxon>Araneomorphae</taxon>
        <taxon>Entelegynae</taxon>
        <taxon>Eresoidea</taxon>
        <taxon>Eresidae</taxon>
        <taxon>Stegodyphus</taxon>
    </lineage>
</organism>
<comment type="subcellular location">
    <subcellularLocation>
        <location evidence="1">Target cell membrane</location>
    </subcellularLocation>
</comment>
<dbReference type="GO" id="GO:0044218">
    <property type="term" value="C:other organism cell membrane"/>
    <property type="evidence" value="ECO:0007669"/>
    <property type="project" value="UniProtKB-KW"/>
</dbReference>
<evidence type="ECO:0000256" key="7">
    <source>
        <dbReference type="ARBA" id="ARBA00023043"/>
    </source>
</evidence>
<dbReference type="Proteomes" id="UP000054359">
    <property type="component" value="Unassembled WGS sequence"/>
</dbReference>
<keyword evidence="12" id="KW-1185">Reference proteome</keyword>